<evidence type="ECO:0000256" key="6">
    <source>
        <dbReference type="ARBA" id="ARBA00022989"/>
    </source>
</evidence>
<evidence type="ECO:0000256" key="2">
    <source>
        <dbReference type="ARBA" id="ARBA00007362"/>
    </source>
</evidence>
<sequence length="311" mass="33799">MTDNTLARGQMSDGARGFSFALAAYLMWGFLPLYMKLVTHIPATEVVAHRIVWSVPVAALLLFLMGRTADIAAALRNPRTLLMACLTAGLITVNWGIYVWAISVDRTLETALGYYINPMINVVLGALFLNERLNRAQMVAVGLAAAAVVLLTVKAGGLPWVSLALALSFGFYGFLRKTLPIGPSQGFMLEVLILSIPALGYILWLIGHGQDHFAAGSSWDVFILSMAGPVTAVPLICYAFGAKLLRYTTIGIMQYIGPTLIFLIAVFWFKEPFSTVQFVAFALIWAGLAIYTWSSLAEARKKGVGNSEAVR</sequence>
<accession>A0A135HXY2</accession>
<feature type="domain" description="EamA" evidence="9">
    <location>
        <begin position="17"/>
        <end position="152"/>
    </location>
</feature>
<evidence type="ECO:0000259" key="9">
    <source>
        <dbReference type="Pfam" id="PF00892"/>
    </source>
</evidence>
<dbReference type="OrthoDB" id="369870at2"/>
<feature type="transmembrane region" description="Helical" evidence="8">
    <location>
        <begin position="136"/>
        <end position="153"/>
    </location>
</feature>
<keyword evidence="5 8" id="KW-0812">Transmembrane</keyword>
<gene>
    <name evidence="10" type="ORF">ATN84_24205</name>
</gene>
<comment type="subcellular location">
    <subcellularLocation>
        <location evidence="1">Cell membrane</location>
        <topology evidence="1">Multi-pass membrane protein</topology>
    </subcellularLocation>
</comment>
<reference evidence="10 11" key="1">
    <citation type="submission" date="2015-11" db="EMBL/GenBank/DDBJ databases">
        <title>Draft genome sequence of Paramesorhizobium deserti A-3-E, a strain highly resistant to diverse beta-lactam antibiotics.</title>
        <authorList>
            <person name="Lv R."/>
            <person name="Yang X."/>
            <person name="Fang N."/>
            <person name="Guo J."/>
            <person name="Luo X."/>
            <person name="Peng F."/>
            <person name="Yang R."/>
            <person name="Cui Y."/>
            <person name="Fang C."/>
            <person name="Song Y."/>
        </authorList>
    </citation>
    <scope>NUCLEOTIDE SEQUENCE [LARGE SCALE GENOMIC DNA]</scope>
    <source>
        <strain evidence="10 11">A-3-E</strain>
    </source>
</reference>
<evidence type="ECO:0000313" key="10">
    <source>
        <dbReference type="EMBL" id="KXF78066.1"/>
    </source>
</evidence>
<evidence type="ECO:0000256" key="7">
    <source>
        <dbReference type="ARBA" id="ARBA00023136"/>
    </source>
</evidence>
<dbReference type="PANTHER" id="PTHR22911:SF137">
    <property type="entry name" value="SOLUTE CARRIER FAMILY 35 MEMBER G2-RELATED"/>
    <property type="match status" value="1"/>
</dbReference>
<evidence type="ECO:0000313" key="11">
    <source>
        <dbReference type="Proteomes" id="UP000070107"/>
    </source>
</evidence>
<feature type="transmembrane region" description="Helical" evidence="8">
    <location>
        <begin position="159"/>
        <end position="175"/>
    </location>
</feature>
<dbReference type="Proteomes" id="UP000070107">
    <property type="component" value="Unassembled WGS sequence"/>
</dbReference>
<feature type="transmembrane region" description="Helical" evidence="8">
    <location>
        <begin position="275"/>
        <end position="293"/>
    </location>
</feature>
<feature type="transmembrane region" description="Helical" evidence="8">
    <location>
        <begin position="47"/>
        <end position="69"/>
    </location>
</feature>
<keyword evidence="7 8" id="KW-0472">Membrane</keyword>
<name>A0A135HXY2_9HYPH</name>
<feature type="transmembrane region" description="Helical" evidence="8">
    <location>
        <begin position="252"/>
        <end position="269"/>
    </location>
</feature>
<dbReference type="InterPro" id="IPR037185">
    <property type="entry name" value="EmrE-like"/>
</dbReference>
<dbReference type="NCBIfam" id="TIGR00688">
    <property type="entry name" value="rarD"/>
    <property type="match status" value="1"/>
</dbReference>
<feature type="transmembrane region" description="Helical" evidence="8">
    <location>
        <begin position="219"/>
        <end position="240"/>
    </location>
</feature>
<evidence type="ECO:0000256" key="4">
    <source>
        <dbReference type="ARBA" id="ARBA00022475"/>
    </source>
</evidence>
<dbReference type="Pfam" id="PF00892">
    <property type="entry name" value="EamA"/>
    <property type="match status" value="1"/>
</dbReference>
<evidence type="ECO:0000256" key="8">
    <source>
        <dbReference type="SAM" id="Phobius"/>
    </source>
</evidence>
<dbReference type="RefSeq" id="WP_068881119.1">
    <property type="nucleotide sequence ID" value="NZ_LNTU01000003.1"/>
</dbReference>
<keyword evidence="3" id="KW-0813">Transport</keyword>
<evidence type="ECO:0000256" key="3">
    <source>
        <dbReference type="ARBA" id="ARBA00022448"/>
    </source>
</evidence>
<organism evidence="10 11">
    <name type="scientific">Paramesorhizobium deserti</name>
    <dbReference type="NCBI Taxonomy" id="1494590"/>
    <lineage>
        <taxon>Bacteria</taxon>
        <taxon>Pseudomonadati</taxon>
        <taxon>Pseudomonadota</taxon>
        <taxon>Alphaproteobacteria</taxon>
        <taxon>Hyphomicrobiales</taxon>
        <taxon>Phyllobacteriaceae</taxon>
        <taxon>Paramesorhizobium</taxon>
    </lineage>
</organism>
<keyword evidence="11" id="KW-1185">Reference proteome</keyword>
<feature type="transmembrane region" description="Helical" evidence="8">
    <location>
        <begin position="17"/>
        <end position="35"/>
    </location>
</feature>
<feature type="transmembrane region" description="Helical" evidence="8">
    <location>
        <begin position="112"/>
        <end position="129"/>
    </location>
</feature>
<feature type="transmembrane region" description="Helical" evidence="8">
    <location>
        <begin position="187"/>
        <end position="207"/>
    </location>
</feature>
<comment type="caution">
    <text evidence="10">The sequence shown here is derived from an EMBL/GenBank/DDBJ whole genome shotgun (WGS) entry which is preliminary data.</text>
</comment>
<comment type="similarity">
    <text evidence="2">Belongs to the EamA transporter family.</text>
</comment>
<dbReference type="AlphaFoldDB" id="A0A135HXY2"/>
<keyword evidence="4" id="KW-1003">Cell membrane</keyword>
<dbReference type="InterPro" id="IPR000620">
    <property type="entry name" value="EamA_dom"/>
</dbReference>
<dbReference type="PANTHER" id="PTHR22911">
    <property type="entry name" value="ACYL-MALONYL CONDENSING ENZYME-RELATED"/>
    <property type="match status" value="1"/>
</dbReference>
<dbReference type="GO" id="GO:0005886">
    <property type="term" value="C:plasma membrane"/>
    <property type="evidence" value="ECO:0007669"/>
    <property type="project" value="UniProtKB-SubCell"/>
</dbReference>
<feature type="transmembrane region" description="Helical" evidence="8">
    <location>
        <begin position="81"/>
        <end position="100"/>
    </location>
</feature>
<evidence type="ECO:0000256" key="1">
    <source>
        <dbReference type="ARBA" id="ARBA00004651"/>
    </source>
</evidence>
<protein>
    <submittedName>
        <fullName evidence="10">Permease</fullName>
    </submittedName>
</protein>
<keyword evidence="6 8" id="KW-1133">Transmembrane helix</keyword>
<dbReference type="EMBL" id="LNTU01000003">
    <property type="protein sequence ID" value="KXF78066.1"/>
    <property type="molecule type" value="Genomic_DNA"/>
</dbReference>
<dbReference type="InterPro" id="IPR004626">
    <property type="entry name" value="RarD"/>
</dbReference>
<evidence type="ECO:0000256" key="5">
    <source>
        <dbReference type="ARBA" id="ARBA00022692"/>
    </source>
</evidence>
<proteinExistence type="inferred from homology"/>
<dbReference type="SUPFAM" id="SSF103481">
    <property type="entry name" value="Multidrug resistance efflux transporter EmrE"/>
    <property type="match status" value="2"/>
</dbReference>
<dbReference type="STRING" id="1494590.ATN84_24205"/>